<dbReference type="Pfam" id="PF08386">
    <property type="entry name" value="Abhydrolase_4"/>
    <property type="match status" value="1"/>
</dbReference>
<proteinExistence type="inferred from homology"/>
<dbReference type="RefSeq" id="WP_073479681.1">
    <property type="nucleotide sequence ID" value="NZ_FQVN01000001.1"/>
</dbReference>
<dbReference type="InterPro" id="IPR013595">
    <property type="entry name" value="Pept_S33_TAP-like_C"/>
</dbReference>
<dbReference type="InterPro" id="IPR051601">
    <property type="entry name" value="Serine_prot/Carboxylest_S33"/>
</dbReference>
<evidence type="ECO:0000256" key="3">
    <source>
        <dbReference type="ARBA" id="ARBA00022801"/>
    </source>
</evidence>
<organism evidence="7 8">
    <name type="scientific">Streptoalloteichus hindustanus</name>
    <dbReference type="NCBI Taxonomy" id="2017"/>
    <lineage>
        <taxon>Bacteria</taxon>
        <taxon>Bacillati</taxon>
        <taxon>Actinomycetota</taxon>
        <taxon>Actinomycetes</taxon>
        <taxon>Pseudonocardiales</taxon>
        <taxon>Pseudonocardiaceae</taxon>
        <taxon>Streptoalloteichus</taxon>
    </lineage>
</organism>
<name>A0A1M4USG8_STRHI</name>
<dbReference type="SUPFAM" id="SSF53474">
    <property type="entry name" value="alpha/beta-Hydrolases"/>
    <property type="match status" value="1"/>
</dbReference>
<evidence type="ECO:0000259" key="6">
    <source>
        <dbReference type="Pfam" id="PF08386"/>
    </source>
</evidence>
<evidence type="ECO:0000256" key="4">
    <source>
        <dbReference type="SAM" id="MobiDB-lite"/>
    </source>
</evidence>
<dbReference type="EMBL" id="FQVN01000001">
    <property type="protein sequence ID" value="SHE59644.1"/>
    <property type="molecule type" value="Genomic_DNA"/>
</dbReference>
<evidence type="ECO:0000313" key="8">
    <source>
        <dbReference type="Proteomes" id="UP000184501"/>
    </source>
</evidence>
<dbReference type="Proteomes" id="UP000184501">
    <property type="component" value="Unassembled WGS sequence"/>
</dbReference>
<evidence type="ECO:0000256" key="1">
    <source>
        <dbReference type="ARBA" id="ARBA00010088"/>
    </source>
</evidence>
<protein>
    <submittedName>
        <fullName evidence="7">TAP-like protein</fullName>
    </submittedName>
</protein>
<dbReference type="PANTHER" id="PTHR43248:SF29">
    <property type="entry name" value="TRIPEPTIDYL AMINOPEPTIDASE"/>
    <property type="match status" value="1"/>
</dbReference>
<dbReference type="STRING" id="2017.SAMN05444320_101530"/>
<feature type="domain" description="Peptidase S33 tripeptidyl aminopeptidase-like C-terminal" evidence="6">
    <location>
        <begin position="427"/>
        <end position="520"/>
    </location>
</feature>
<dbReference type="Gene3D" id="3.40.50.1820">
    <property type="entry name" value="alpha/beta hydrolase"/>
    <property type="match status" value="1"/>
</dbReference>
<feature type="signal peptide" evidence="5">
    <location>
        <begin position="1"/>
        <end position="26"/>
    </location>
</feature>
<sequence length="562" mass="61324">MRRLLLATGVVAVLSALVTTAHPAVAAPAAPPTVPERHLTQKIDWKPCFPGKLPDGLPPGSERLECGSFTAPRNWNRPNDKIDIVVAVSRLRPAKGEPKGTVLTNPGGPGAPGRTLPLLFLQQNRAKLLDAVEVVGVDPRGTGESSNVSCGGGANIGAELDPRDRSQGNLDLMLDSAALTARFCQTKSGELGRYVTTEQTVKDLDLLRRLLGREKVSYVGYSGGSWMGAYYATYFPNRVDRFVLDSNTEFTTTWQKSFSWQPLGFERRFREDFLPWAARHDAHYHLGTTGEDARQTYERLRARLAEQPADLGQGRTMTAVGLDEVIATSIYSKALFVGLAETLTRVRTVVEQPGTDQARAAAAAVRESLDRLTRSALPGVAPFPADAEAATSYSIRCNDTPTTGDRASLVQRSEREGRKYPLIGWWRISDPCVFWKRPDVHMPTPNGRNVPPVLMVQSVNDPATPLEGAKRAHEAFANSRLLTVTDEGDHGLYSTGNACVDDVVEKYLVDGVVPDRDLSCTGTPLPEPRRAGHAEEHVAEPQGVNPLTLNAQFRRLIGPMPR</sequence>
<keyword evidence="8" id="KW-1185">Reference proteome</keyword>
<dbReference type="InterPro" id="IPR029058">
    <property type="entry name" value="AB_hydrolase_fold"/>
</dbReference>
<keyword evidence="3" id="KW-0378">Hydrolase</keyword>
<evidence type="ECO:0000256" key="2">
    <source>
        <dbReference type="ARBA" id="ARBA00022729"/>
    </source>
</evidence>
<dbReference type="GO" id="GO:0016787">
    <property type="term" value="F:hydrolase activity"/>
    <property type="evidence" value="ECO:0007669"/>
    <property type="project" value="UniProtKB-KW"/>
</dbReference>
<feature type="region of interest" description="Disordered" evidence="4">
    <location>
        <begin position="143"/>
        <end position="162"/>
    </location>
</feature>
<comment type="similarity">
    <text evidence="1">Belongs to the peptidase S33 family.</text>
</comment>
<accession>A0A1M4USG8</accession>
<evidence type="ECO:0000313" key="7">
    <source>
        <dbReference type="EMBL" id="SHE59644.1"/>
    </source>
</evidence>
<feature type="chain" id="PRO_5013155123" evidence="5">
    <location>
        <begin position="27"/>
        <end position="562"/>
    </location>
</feature>
<dbReference type="AlphaFoldDB" id="A0A1M4USG8"/>
<dbReference type="OrthoDB" id="4273853at2"/>
<evidence type="ECO:0000256" key="5">
    <source>
        <dbReference type="SAM" id="SignalP"/>
    </source>
</evidence>
<reference evidence="7 8" key="1">
    <citation type="submission" date="2016-11" db="EMBL/GenBank/DDBJ databases">
        <authorList>
            <person name="Jaros S."/>
            <person name="Januszkiewicz K."/>
            <person name="Wedrychowicz H."/>
        </authorList>
    </citation>
    <scope>NUCLEOTIDE SEQUENCE [LARGE SCALE GENOMIC DNA]</scope>
    <source>
        <strain evidence="7 8">DSM 44523</strain>
    </source>
</reference>
<dbReference type="PANTHER" id="PTHR43248">
    <property type="entry name" value="2-SUCCINYL-6-HYDROXY-2,4-CYCLOHEXADIENE-1-CARBOXYLATE SYNTHASE"/>
    <property type="match status" value="1"/>
</dbReference>
<keyword evidence="2 5" id="KW-0732">Signal</keyword>
<gene>
    <name evidence="7" type="ORF">SAMN05444320_101530</name>
</gene>